<dbReference type="Proteomes" id="UP000060043">
    <property type="component" value="Chromosome"/>
</dbReference>
<evidence type="ECO:0000313" key="4">
    <source>
        <dbReference type="EMBL" id="ALU31328.1"/>
    </source>
</evidence>
<keyword evidence="3" id="KW-0282">Flagellum</keyword>
<evidence type="ECO:0000313" key="6">
    <source>
        <dbReference type="Proteomes" id="UP000065473"/>
    </source>
</evidence>
<dbReference type="InterPro" id="IPR054458">
    <property type="entry name" value="FlaF_Ig-like"/>
</dbReference>
<dbReference type="OMA" id="YWTINTP"/>
<feature type="domain" description="Conserved flagellar protein F immunoglobulin-like" evidence="2">
    <location>
        <begin position="49"/>
        <end position="162"/>
    </location>
</feature>
<dbReference type="Proteomes" id="UP000065473">
    <property type="component" value="Chromosome"/>
</dbReference>
<gene>
    <name evidence="3" type="ORF">ATY89_00615</name>
    <name evidence="4" type="ORF">ATZ20_03660</name>
</gene>
<dbReference type="SMR" id="A0A0U3GEN4"/>
<keyword evidence="3" id="KW-0969">Cilium</keyword>
<keyword evidence="1" id="KW-0472">Membrane</keyword>
<evidence type="ECO:0000313" key="3">
    <source>
        <dbReference type="EMBL" id="ALU28613.1"/>
    </source>
</evidence>
<dbReference type="GeneID" id="14551679"/>
<dbReference type="AlphaFoldDB" id="A0A0U3GEN4"/>
<keyword evidence="3" id="KW-0966">Cell projection</keyword>
<dbReference type="Pfam" id="PF22201">
    <property type="entry name" value="FlaF_Ig-like"/>
    <property type="match status" value="1"/>
</dbReference>
<dbReference type="EMBL" id="CP013694">
    <property type="protein sequence ID" value="ALU28613.1"/>
    <property type="molecule type" value="Genomic_DNA"/>
</dbReference>
<keyword evidence="1" id="KW-0812">Transmembrane</keyword>
<name>A0A0U3GEN4_9CREN</name>
<organism evidence="3 6">
    <name type="scientific">Sulfolobus acidocaldarius</name>
    <dbReference type="NCBI Taxonomy" id="2285"/>
    <lineage>
        <taxon>Archaea</taxon>
        <taxon>Thermoproteota</taxon>
        <taxon>Thermoprotei</taxon>
        <taxon>Sulfolobales</taxon>
        <taxon>Sulfolobaceae</taxon>
        <taxon>Sulfolobus</taxon>
    </lineage>
</organism>
<protein>
    <submittedName>
        <fullName evidence="3">Flagellar protein F</fullName>
    </submittedName>
</protein>
<dbReference type="EMBL" id="CP013695">
    <property type="protein sequence ID" value="ALU31328.1"/>
    <property type="molecule type" value="Genomic_DNA"/>
</dbReference>
<dbReference type="RefSeq" id="WP_011278024.1">
    <property type="nucleotide sequence ID" value="NZ_BHWZ01000002.1"/>
</dbReference>
<keyword evidence="1" id="KW-1133">Transmembrane helix</keyword>
<sequence>MGVSQTLAFILITFIGVSFGIVLLSAYFKSQQILNQAQELNHELELEQLETKITVSSVSLTGSTLNVVLENNGSTNLYDFQGFSVIVQYYANISNISTFNLSLYNYTKNSNPSPYYWTINTPLLAPGSQATLTIILPYPPYPNTQATVVIVTNYGPSVIWRGSL</sequence>
<evidence type="ECO:0000313" key="5">
    <source>
        <dbReference type="Proteomes" id="UP000060043"/>
    </source>
</evidence>
<dbReference type="OrthoDB" id="36847at2157"/>
<evidence type="ECO:0000259" key="2">
    <source>
        <dbReference type="Pfam" id="PF22201"/>
    </source>
</evidence>
<proteinExistence type="predicted"/>
<feature type="transmembrane region" description="Helical" evidence="1">
    <location>
        <begin position="6"/>
        <end position="28"/>
    </location>
</feature>
<evidence type="ECO:0000256" key="1">
    <source>
        <dbReference type="SAM" id="Phobius"/>
    </source>
</evidence>
<reference evidence="5 6" key="1">
    <citation type="submission" date="2015-12" db="EMBL/GenBank/DDBJ databases">
        <title>A stable core within a dynamic pangenome in Sulfolobus acidocaldarius.</title>
        <authorList>
            <person name="Anderson R."/>
            <person name="Kouris A."/>
            <person name="Seward C."/>
            <person name="Campbell K."/>
            <person name="Whitaker R."/>
        </authorList>
    </citation>
    <scope>NUCLEOTIDE SEQUENCE [LARGE SCALE GENOMIC DNA]</scope>
    <source>
        <strain evidence="3 6">GG12-C01-09</strain>
        <strain evidence="4 5">NG05B_CO5_07</strain>
    </source>
</reference>
<accession>A0A0U3GEN4</accession>